<keyword evidence="3" id="KW-1185">Reference proteome</keyword>
<evidence type="ECO:0000313" key="3">
    <source>
        <dbReference type="Proteomes" id="UP001649230"/>
    </source>
</evidence>
<keyword evidence="1" id="KW-0175">Coiled coil</keyword>
<protein>
    <submittedName>
        <fullName evidence="2">Uncharacterized protein</fullName>
    </submittedName>
</protein>
<dbReference type="EMBL" id="CP090978">
    <property type="protein sequence ID" value="UJF33731.1"/>
    <property type="molecule type" value="Genomic_DNA"/>
</dbReference>
<dbReference type="Proteomes" id="UP001649230">
    <property type="component" value="Chromosome"/>
</dbReference>
<evidence type="ECO:0000256" key="1">
    <source>
        <dbReference type="SAM" id="Coils"/>
    </source>
</evidence>
<accession>A0ABY3SIF2</accession>
<sequence>MSTLTGHYMKTYFPQLQRDDKQYETEKKRLENLKNKLRNKELYSRGLPFQALSQVEQAKLANFFECSQ</sequence>
<feature type="coiled-coil region" evidence="1">
    <location>
        <begin position="16"/>
        <end position="43"/>
    </location>
</feature>
<proteinExistence type="predicted"/>
<evidence type="ECO:0000313" key="2">
    <source>
        <dbReference type="EMBL" id="UJF33731.1"/>
    </source>
</evidence>
<dbReference type="RefSeq" id="WP_235120125.1">
    <property type="nucleotide sequence ID" value="NZ_CP090978.1"/>
</dbReference>
<gene>
    <name evidence="2" type="ORF">L0M14_00225</name>
</gene>
<organism evidence="2 3">
    <name type="scientific">Paenibacillus hexagrammi</name>
    <dbReference type="NCBI Taxonomy" id="2908839"/>
    <lineage>
        <taxon>Bacteria</taxon>
        <taxon>Bacillati</taxon>
        <taxon>Bacillota</taxon>
        <taxon>Bacilli</taxon>
        <taxon>Bacillales</taxon>
        <taxon>Paenibacillaceae</taxon>
        <taxon>Paenibacillus</taxon>
    </lineage>
</organism>
<reference evidence="2 3" key="1">
    <citation type="journal article" date="2024" name="Int. J. Syst. Evol. Microbiol.">
        <title>Paenibacillus hexagrammi sp. nov., a novel bacterium isolated from the gut content of Hexagrammos agrammus.</title>
        <authorList>
            <person name="Jung H.K."/>
            <person name="Kim D.G."/>
            <person name="Zin H."/>
            <person name="Park J."/>
            <person name="Jung H."/>
            <person name="Kim Y.O."/>
            <person name="Kong H.J."/>
            <person name="Kim J.W."/>
            <person name="Kim Y.S."/>
        </authorList>
    </citation>
    <scope>NUCLEOTIDE SEQUENCE [LARGE SCALE GENOMIC DNA]</scope>
    <source>
        <strain evidence="2 3">YPD9-1</strain>
    </source>
</reference>
<name>A0ABY3SIF2_9BACL</name>